<keyword evidence="1" id="KW-0812">Transmembrane</keyword>
<accession>A0A3B0WZL9</accession>
<dbReference type="SUPFAM" id="SSF53300">
    <property type="entry name" value="vWA-like"/>
    <property type="match status" value="1"/>
</dbReference>
<name>A0A3B0WZL9_9ZZZZ</name>
<dbReference type="InterPro" id="IPR036465">
    <property type="entry name" value="vWFA_dom_sf"/>
</dbReference>
<dbReference type="InterPro" id="IPR002881">
    <property type="entry name" value="DUF58"/>
</dbReference>
<keyword evidence="1" id="KW-0472">Membrane</keyword>
<feature type="transmembrane region" description="Helical" evidence="1">
    <location>
        <begin position="12"/>
        <end position="29"/>
    </location>
</feature>
<sequence length="444" mass="50320">MRKIRFKPASRLLKALIPVVLTGLASSIWPSLEGVWLIMVLFLLLFALLDLWRVSRIAAPQIKRTIAGAVSVGVTHNVQLYIKNTSKMNLCIDVYDHFPEQLPEGLEIIGLPRRLYLDADEFSELSYSLKPLQRGTLNFQQVECLVLSPSGLWQYQHRVEVVDKVKVYPDYAPVIEYALLATENHLSMMGILKHRRRGQGMDFHQLREFREGDSIKQIDWKASSRMRKMIAREYQDERDQQIIVMMDCGHRMLAQDGGLSHFDHSLNALLLLAYVALKQGDSVGVSTFSHDDRRWIKPVKGVANINHLLNGIFDLQPGSAAPDYSSGARDLIVRQRKRSLVLILSNLRDDDHDDLQSAVQLLKKHHKVVVASLQEQAIVDQLEKPVINLDDALTTAATHAYQSKRELLVRKLRSSGITTLDVLPENLALLLTNTYLDLKSSGQI</sequence>
<reference evidence="3" key="1">
    <citation type="submission" date="2018-06" db="EMBL/GenBank/DDBJ databases">
        <authorList>
            <person name="Zhirakovskaya E."/>
        </authorList>
    </citation>
    <scope>NUCLEOTIDE SEQUENCE</scope>
</reference>
<dbReference type="PANTHER" id="PTHR33608:SF3">
    <property type="entry name" value="SLR2013 PROTEIN"/>
    <property type="match status" value="1"/>
</dbReference>
<feature type="transmembrane region" description="Helical" evidence="1">
    <location>
        <begin position="35"/>
        <end position="54"/>
    </location>
</feature>
<evidence type="ECO:0000256" key="1">
    <source>
        <dbReference type="SAM" id="Phobius"/>
    </source>
</evidence>
<organism evidence="3">
    <name type="scientific">hydrothermal vent metagenome</name>
    <dbReference type="NCBI Taxonomy" id="652676"/>
    <lineage>
        <taxon>unclassified sequences</taxon>
        <taxon>metagenomes</taxon>
        <taxon>ecological metagenomes</taxon>
    </lineage>
</organism>
<dbReference type="AlphaFoldDB" id="A0A3B0WZL9"/>
<keyword evidence="1" id="KW-1133">Transmembrane helix</keyword>
<protein>
    <submittedName>
        <fullName evidence="3">Putative membrane protein</fullName>
    </submittedName>
</protein>
<dbReference type="EMBL" id="UOFG01000004">
    <property type="protein sequence ID" value="VAW57880.1"/>
    <property type="molecule type" value="Genomic_DNA"/>
</dbReference>
<dbReference type="PANTHER" id="PTHR33608">
    <property type="entry name" value="BLL2464 PROTEIN"/>
    <property type="match status" value="1"/>
</dbReference>
<feature type="domain" description="DUF58" evidence="2">
    <location>
        <begin position="206"/>
        <end position="376"/>
    </location>
</feature>
<proteinExistence type="predicted"/>
<gene>
    <name evidence="3" type="ORF">MNBD_GAMMA11-1994</name>
</gene>
<evidence type="ECO:0000313" key="3">
    <source>
        <dbReference type="EMBL" id="VAW57880.1"/>
    </source>
</evidence>
<evidence type="ECO:0000259" key="2">
    <source>
        <dbReference type="Pfam" id="PF01882"/>
    </source>
</evidence>
<dbReference type="Pfam" id="PF01882">
    <property type="entry name" value="DUF58"/>
    <property type="match status" value="1"/>
</dbReference>